<sequence>MYSAGLGLRMSSPIFIPSSPPSSPILDRFSRSPSIKFSPRRSLSPGFVPETQRYRDHDYNDEELDNLMAEINLDIREDTRFAPMAHHIHPPFDLEPQPTMMAARLHTQQVAMEHTVCIVTKRSIEKKGRLDLQCALGGDGRSHRSDDFEDVRKQPRTTKQANCPFLIIWRRETKKVAQEANREPLWIPDIIENFHNHEPVPLLHYSFIRQASRSPEVLQFITDLLKGPHTLRGIVSAVQQHFGEKVILTKQDVQNFRFRHEKALRQGQSATEAAIKRGL</sequence>
<name>A0A4Q1BP68_TREME</name>
<dbReference type="OrthoDB" id="3356549at2759"/>
<accession>A0A4Q1BP68</accession>
<proteinExistence type="predicted"/>
<dbReference type="InParanoid" id="A0A4Q1BP68"/>
<protein>
    <submittedName>
        <fullName evidence="1">Uncharacterized protein</fullName>
    </submittedName>
</protein>
<dbReference type="EMBL" id="SDIL01000028">
    <property type="protein sequence ID" value="RXK39686.1"/>
    <property type="molecule type" value="Genomic_DNA"/>
</dbReference>
<dbReference type="Proteomes" id="UP000289152">
    <property type="component" value="Unassembled WGS sequence"/>
</dbReference>
<evidence type="ECO:0000313" key="2">
    <source>
        <dbReference type="Proteomes" id="UP000289152"/>
    </source>
</evidence>
<comment type="caution">
    <text evidence="1">The sequence shown here is derived from an EMBL/GenBank/DDBJ whole genome shotgun (WGS) entry which is preliminary data.</text>
</comment>
<dbReference type="AlphaFoldDB" id="A0A4Q1BP68"/>
<evidence type="ECO:0000313" key="1">
    <source>
        <dbReference type="EMBL" id="RXK39686.1"/>
    </source>
</evidence>
<keyword evidence="2" id="KW-1185">Reference proteome</keyword>
<organism evidence="1 2">
    <name type="scientific">Tremella mesenterica</name>
    <name type="common">Jelly fungus</name>
    <dbReference type="NCBI Taxonomy" id="5217"/>
    <lineage>
        <taxon>Eukaryota</taxon>
        <taxon>Fungi</taxon>
        <taxon>Dikarya</taxon>
        <taxon>Basidiomycota</taxon>
        <taxon>Agaricomycotina</taxon>
        <taxon>Tremellomycetes</taxon>
        <taxon>Tremellales</taxon>
        <taxon>Tremellaceae</taxon>
        <taxon>Tremella</taxon>
    </lineage>
</organism>
<reference evidence="1 2" key="1">
    <citation type="submission" date="2016-06" db="EMBL/GenBank/DDBJ databases">
        <title>Evolution of pathogenesis and genome organization in the Tremellales.</title>
        <authorList>
            <person name="Cuomo C."/>
            <person name="Litvintseva A."/>
            <person name="Heitman J."/>
            <person name="Chen Y."/>
            <person name="Sun S."/>
            <person name="Springer D."/>
            <person name="Dromer F."/>
            <person name="Young S."/>
            <person name="Zeng Q."/>
            <person name="Chapman S."/>
            <person name="Gujja S."/>
            <person name="Saif S."/>
            <person name="Birren B."/>
        </authorList>
    </citation>
    <scope>NUCLEOTIDE SEQUENCE [LARGE SCALE GENOMIC DNA]</scope>
    <source>
        <strain evidence="1 2">ATCC 28783</strain>
    </source>
</reference>
<gene>
    <name evidence="1" type="ORF">M231_03041</name>
</gene>